<protein>
    <submittedName>
        <fullName evidence="3">Uncharacterized protein</fullName>
    </submittedName>
</protein>
<feature type="compositionally biased region" description="Polar residues" evidence="2">
    <location>
        <begin position="1"/>
        <end position="16"/>
    </location>
</feature>
<evidence type="ECO:0000256" key="1">
    <source>
        <dbReference type="SAM" id="Coils"/>
    </source>
</evidence>
<dbReference type="Proteomes" id="UP001497512">
    <property type="component" value="Chromosome 4"/>
</dbReference>
<keyword evidence="1" id="KW-0175">Coiled coil</keyword>
<organism evidence="3 4">
    <name type="scientific">Sphagnum troendelagicum</name>
    <dbReference type="NCBI Taxonomy" id="128251"/>
    <lineage>
        <taxon>Eukaryota</taxon>
        <taxon>Viridiplantae</taxon>
        <taxon>Streptophyta</taxon>
        <taxon>Embryophyta</taxon>
        <taxon>Bryophyta</taxon>
        <taxon>Sphagnophytina</taxon>
        <taxon>Sphagnopsida</taxon>
        <taxon>Sphagnales</taxon>
        <taxon>Sphagnaceae</taxon>
        <taxon>Sphagnum</taxon>
    </lineage>
</organism>
<name>A0ABP0UKW3_9BRYO</name>
<evidence type="ECO:0000313" key="3">
    <source>
        <dbReference type="EMBL" id="CAK9224075.1"/>
    </source>
</evidence>
<accession>A0ABP0UKW3</accession>
<keyword evidence="4" id="KW-1185">Reference proteome</keyword>
<gene>
    <name evidence="3" type="ORF">CSSPTR1EN2_LOCUS17150</name>
</gene>
<feature type="coiled-coil region" evidence="1">
    <location>
        <begin position="72"/>
        <end position="99"/>
    </location>
</feature>
<proteinExistence type="predicted"/>
<sequence length="330" mass="36373">MQFQAEKNSGSKSVGSTAAGRGIIDSEGGDEEDMLNPIASDVVTRLSNVSVKKMERKTSFMKDKRVSGFVTVDNLMIMMKAAENNIMLLNQVQECALEELRQVCSERDKLQSQVQVLQLGEADAKQKLSINVAEKAKFLEKEIGILQGKVAKKDTDNVAAVVLEVDYKQLQVQLAGALHSPVAMTPELVAEQQLLQSQVDSLQAAWAQANAEKTSMSKVQMENVELHKQVQLLEGQLRESDDEIHSQLRMYEAGVQAFQASLKGLKAEGQIGIAQILVGDMPWDFWSGMMLHIEALMLDDLITQQDAKELTTNSMAEAKGYPRHLLNSPG</sequence>
<evidence type="ECO:0000313" key="4">
    <source>
        <dbReference type="Proteomes" id="UP001497512"/>
    </source>
</evidence>
<evidence type="ECO:0000256" key="2">
    <source>
        <dbReference type="SAM" id="MobiDB-lite"/>
    </source>
</evidence>
<feature type="region of interest" description="Disordered" evidence="2">
    <location>
        <begin position="1"/>
        <end position="35"/>
    </location>
</feature>
<reference evidence="3" key="1">
    <citation type="submission" date="2024-02" db="EMBL/GenBank/DDBJ databases">
        <authorList>
            <consortium name="ELIXIR-Norway"/>
            <consortium name="Elixir Norway"/>
        </authorList>
    </citation>
    <scope>NUCLEOTIDE SEQUENCE</scope>
</reference>
<dbReference type="EMBL" id="OZ019896">
    <property type="protein sequence ID" value="CAK9224075.1"/>
    <property type="molecule type" value="Genomic_DNA"/>
</dbReference>